<dbReference type="Pfam" id="PF25990">
    <property type="entry name" value="Beta-barrel_YknX"/>
    <property type="match status" value="1"/>
</dbReference>
<gene>
    <name evidence="6" type="ORF">SPV1_01862</name>
</gene>
<dbReference type="InterPro" id="IPR058636">
    <property type="entry name" value="Beta-barrel_YknX"/>
</dbReference>
<evidence type="ECO:0000256" key="3">
    <source>
        <dbReference type="SAM" id="Phobius"/>
    </source>
</evidence>
<proteinExistence type="predicted"/>
<dbReference type="SUPFAM" id="SSF111369">
    <property type="entry name" value="HlyD-like secretion proteins"/>
    <property type="match status" value="2"/>
</dbReference>
<keyword evidence="7" id="KW-1185">Reference proteome</keyword>
<dbReference type="HOGENOM" id="CLU_018816_6_3_0"/>
<keyword evidence="3" id="KW-0812">Transmembrane</keyword>
<dbReference type="PRINTS" id="PR01490">
    <property type="entry name" value="RTXTOXIND"/>
</dbReference>
<keyword evidence="3" id="KW-1133">Transmembrane helix</keyword>
<dbReference type="STRING" id="314344.AL013_01180"/>
<protein>
    <submittedName>
        <fullName evidence="6">Secretion protein HlyD</fullName>
    </submittedName>
</protein>
<dbReference type="PANTHER" id="PTHR32347:SF23">
    <property type="entry name" value="BLL5650 PROTEIN"/>
    <property type="match status" value="1"/>
</dbReference>
<feature type="transmembrane region" description="Helical" evidence="3">
    <location>
        <begin position="12"/>
        <end position="28"/>
    </location>
</feature>
<evidence type="ECO:0000256" key="2">
    <source>
        <dbReference type="ARBA" id="ARBA00023054"/>
    </source>
</evidence>
<dbReference type="FunCoup" id="Q0F296">
    <property type="interactions" value="62"/>
</dbReference>
<dbReference type="Proteomes" id="UP000005297">
    <property type="component" value="Unassembled WGS sequence"/>
</dbReference>
<evidence type="ECO:0000256" key="1">
    <source>
        <dbReference type="ARBA" id="ARBA00004196"/>
    </source>
</evidence>
<dbReference type="Gene3D" id="2.40.50.100">
    <property type="match status" value="1"/>
</dbReference>
<dbReference type="Gene3D" id="2.40.30.170">
    <property type="match status" value="1"/>
</dbReference>
<reference evidence="6 7" key="1">
    <citation type="submission" date="2006-09" db="EMBL/GenBank/DDBJ databases">
        <authorList>
            <person name="Emerson D."/>
            <person name="Ferriera S."/>
            <person name="Johnson J."/>
            <person name="Kravitz S."/>
            <person name="Halpern A."/>
            <person name="Remington K."/>
            <person name="Beeson K."/>
            <person name="Tran B."/>
            <person name="Rogers Y.-H."/>
            <person name="Friedman R."/>
            <person name="Venter J.C."/>
        </authorList>
    </citation>
    <scope>NUCLEOTIDE SEQUENCE [LARGE SCALE GENOMIC DNA]</scope>
    <source>
        <strain evidence="6 7">PV-1</strain>
    </source>
</reference>
<dbReference type="PANTHER" id="PTHR32347">
    <property type="entry name" value="EFFLUX SYSTEM COMPONENT YKNX-RELATED"/>
    <property type="match status" value="1"/>
</dbReference>
<comment type="subcellular location">
    <subcellularLocation>
        <location evidence="1">Cell envelope</location>
    </subcellularLocation>
</comment>
<feature type="domain" description="YknX-like beta-barrel" evidence="5">
    <location>
        <begin position="248"/>
        <end position="329"/>
    </location>
</feature>
<evidence type="ECO:0000313" key="7">
    <source>
        <dbReference type="Proteomes" id="UP000005297"/>
    </source>
</evidence>
<dbReference type="AlphaFoldDB" id="Q0F296"/>
<accession>Q0F296</accession>
<dbReference type="eggNOG" id="COG0845">
    <property type="taxonomic scope" value="Bacteria"/>
</dbReference>
<organism evidence="6 7">
    <name type="scientific">Mariprofundus ferrooxydans PV-1</name>
    <dbReference type="NCBI Taxonomy" id="314345"/>
    <lineage>
        <taxon>Bacteria</taxon>
        <taxon>Pseudomonadati</taxon>
        <taxon>Pseudomonadota</taxon>
        <taxon>Candidatius Mariprofundia</taxon>
        <taxon>Mariprofundales</taxon>
        <taxon>Mariprofundaceae</taxon>
        <taxon>Mariprofundus</taxon>
    </lineage>
</organism>
<keyword evidence="2" id="KW-0175">Coiled coil</keyword>
<dbReference type="InParanoid" id="Q0F296"/>
<feature type="domain" description="YbhG-like alpha-helical hairpin" evidence="4">
    <location>
        <begin position="93"/>
        <end position="208"/>
    </location>
</feature>
<sequence length="353" mass="39203">MLEETMKKGLRLLIPLVVLAIVAGIWIWRDEQQKQESDTLKLYGNVDMREVQLAINGSDRIARMLVQEGDHVHKGQLLAELETQRLQALADSAAARLEAQQAVVARLQAGSRPEDIRKARADLAATEVQARDAERTYLRLRKLSDRNMVSKEQSDNAATAAAAARERVKASTQLLQLAIQGPRQEDIDAARAQLKAEQAQLALARHNLGEASLYAPIDGIIRNRVLEPGDMATPQQPLYTLAITNPMWVRAYLSETDLGRVSSGMQAQVESDSFPGKHYRAWVGYISPSAEFTPQSVQTEEIRSHLVYQVRVHVCNPDGELRLGMPVTVLLSLKQPRHESNKPCDQVADAGQQ</sequence>
<dbReference type="EMBL" id="AATS01000002">
    <property type="protein sequence ID" value="EAU55654.1"/>
    <property type="molecule type" value="Genomic_DNA"/>
</dbReference>
<dbReference type="InterPro" id="IPR059052">
    <property type="entry name" value="HH_YbhG-like"/>
</dbReference>
<evidence type="ECO:0000313" key="6">
    <source>
        <dbReference type="EMBL" id="EAU55654.1"/>
    </source>
</evidence>
<evidence type="ECO:0000259" key="5">
    <source>
        <dbReference type="Pfam" id="PF25990"/>
    </source>
</evidence>
<dbReference type="Gene3D" id="1.10.287.470">
    <property type="entry name" value="Helix hairpin bin"/>
    <property type="match status" value="1"/>
</dbReference>
<dbReference type="Pfam" id="PF25881">
    <property type="entry name" value="HH_YBHG"/>
    <property type="match status" value="1"/>
</dbReference>
<name>Q0F296_9PROT</name>
<evidence type="ECO:0000259" key="4">
    <source>
        <dbReference type="Pfam" id="PF25881"/>
    </source>
</evidence>
<dbReference type="InterPro" id="IPR050465">
    <property type="entry name" value="UPF0194_transport"/>
</dbReference>
<keyword evidence="3" id="KW-0472">Membrane</keyword>
<comment type="caution">
    <text evidence="6">The sequence shown here is derived from an EMBL/GenBank/DDBJ whole genome shotgun (WGS) entry which is preliminary data.</text>
</comment>
<dbReference type="GO" id="GO:0030313">
    <property type="term" value="C:cell envelope"/>
    <property type="evidence" value="ECO:0007669"/>
    <property type="project" value="UniProtKB-SubCell"/>
</dbReference>